<reference evidence="2" key="1">
    <citation type="submission" date="2015-07" db="EMBL/GenBank/DDBJ databases">
        <title>MeaNS - Measles Nucleotide Surveillance Program.</title>
        <authorList>
            <person name="Tran T."/>
            <person name="Druce J."/>
        </authorList>
    </citation>
    <scope>NUCLEOTIDE SEQUENCE</scope>
    <source>
        <strain evidence="2">UCB-OBI-ISO-001</strain>
        <tissue evidence="2">Gonad</tissue>
    </source>
</reference>
<dbReference type="AlphaFoldDB" id="A0A0L8GFC9"/>
<accession>A0A0L8GFC9</accession>
<keyword evidence="1" id="KW-0812">Transmembrane</keyword>
<sequence>MVKLVVSADDQFWMKYFSKRYNDFIICKSSLLQLKHTPYPNVMCMCMCVCMCVCVCVCCVSFVYFFLHGTSSVLC</sequence>
<proteinExistence type="predicted"/>
<feature type="transmembrane region" description="Helical" evidence="1">
    <location>
        <begin position="42"/>
        <end position="67"/>
    </location>
</feature>
<dbReference type="EMBL" id="KQ422068">
    <property type="protein sequence ID" value="KOF75564.1"/>
    <property type="molecule type" value="Genomic_DNA"/>
</dbReference>
<protein>
    <submittedName>
        <fullName evidence="2">Uncharacterized protein</fullName>
    </submittedName>
</protein>
<keyword evidence="1" id="KW-0472">Membrane</keyword>
<evidence type="ECO:0000313" key="2">
    <source>
        <dbReference type="EMBL" id="KOF75564.1"/>
    </source>
</evidence>
<gene>
    <name evidence="2" type="ORF">OCBIM_22034522mg</name>
</gene>
<name>A0A0L8GFC9_OCTBM</name>
<organism evidence="2">
    <name type="scientific">Octopus bimaculoides</name>
    <name type="common">California two-spotted octopus</name>
    <dbReference type="NCBI Taxonomy" id="37653"/>
    <lineage>
        <taxon>Eukaryota</taxon>
        <taxon>Metazoa</taxon>
        <taxon>Spiralia</taxon>
        <taxon>Lophotrochozoa</taxon>
        <taxon>Mollusca</taxon>
        <taxon>Cephalopoda</taxon>
        <taxon>Coleoidea</taxon>
        <taxon>Octopodiformes</taxon>
        <taxon>Octopoda</taxon>
        <taxon>Incirrata</taxon>
        <taxon>Octopodidae</taxon>
        <taxon>Octopus</taxon>
    </lineage>
</organism>
<evidence type="ECO:0000256" key="1">
    <source>
        <dbReference type="SAM" id="Phobius"/>
    </source>
</evidence>
<keyword evidence="1" id="KW-1133">Transmembrane helix</keyword>